<dbReference type="Proteomes" id="UP000489600">
    <property type="component" value="Unassembled WGS sequence"/>
</dbReference>
<evidence type="ECO:0000256" key="1">
    <source>
        <dbReference type="SAM" id="MobiDB-lite"/>
    </source>
</evidence>
<dbReference type="EMBL" id="CABITT030000003">
    <property type="protein sequence ID" value="VVA99591.1"/>
    <property type="molecule type" value="Genomic_DNA"/>
</dbReference>
<keyword evidence="3" id="KW-1185">Reference proteome</keyword>
<comment type="caution">
    <text evidence="2">The sequence shown here is derived from an EMBL/GenBank/DDBJ whole genome shotgun (WGS) entry which is preliminary data.</text>
</comment>
<name>A0A565BE68_9BRAS</name>
<feature type="region of interest" description="Disordered" evidence="1">
    <location>
        <begin position="79"/>
        <end position="123"/>
    </location>
</feature>
<dbReference type="AlphaFoldDB" id="A0A565BE68"/>
<feature type="compositionally biased region" description="Low complexity" evidence="1">
    <location>
        <begin position="92"/>
        <end position="104"/>
    </location>
</feature>
<gene>
    <name evidence="2" type="ORF">ANE_LOCUS10036</name>
</gene>
<dbReference type="OrthoDB" id="21589at2759"/>
<evidence type="ECO:0000313" key="2">
    <source>
        <dbReference type="EMBL" id="VVA99591.1"/>
    </source>
</evidence>
<evidence type="ECO:0000313" key="3">
    <source>
        <dbReference type="Proteomes" id="UP000489600"/>
    </source>
</evidence>
<organism evidence="2 3">
    <name type="scientific">Arabis nemorensis</name>
    <dbReference type="NCBI Taxonomy" id="586526"/>
    <lineage>
        <taxon>Eukaryota</taxon>
        <taxon>Viridiplantae</taxon>
        <taxon>Streptophyta</taxon>
        <taxon>Embryophyta</taxon>
        <taxon>Tracheophyta</taxon>
        <taxon>Spermatophyta</taxon>
        <taxon>Magnoliopsida</taxon>
        <taxon>eudicotyledons</taxon>
        <taxon>Gunneridae</taxon>
        <taxon>Pentapetalae</taxon>
        <taxon>rosids</taxon>
        <taxon>malvids</taxon>
        <taxon>Brassicales</taxon>
        <taxon>Brassicaceae</taxon>
        <taxon>Arabideae</taxon>
        <taxon>Arabis</taxon>
    </lineage>
</organism>
<accession>A0A565BE68</accession>
<proteinExistence type="predicted"/>
<sequence length="165" mass="18683">MEIRDRVSARLVPDTQARCCCLLVQPRWIKTKACCFGVFRDNDLPPSTLTHDQFDRYQTGALRPFVRWLSRVMHRAAAPPRPQRNVVRADNDPPAAARPLNDNAVPEGQGREENEAGNRANANENENVVGLEAGNHWWGIVKEIQMIVFGFITSLFPGFHNHNID</sequence>
<dbReference type="PANTHER" id="PTHR36787">
    <property type="entry name" value="TRANSMEMBRANE PROTEIN"/>
    <property type="match status" value="1"/>
</dbReference>
<reference evidence="2" key="1">
    <citation type="submission" date="2019-07" db="EMBL/GenBank/DDBJ databases">
        <authorList>
            <person name="Dittberner H."/>
        </authorList>
    </citation>
    <scope>NUCLEOTIDE SEQUENCE [LARGE SCALE GENOMIC DNA]</scope>
</reference>
<protein>
    <submittedName>
        <fullName evidence="2">Uncharacterized protein</fullName>
    </submittedName>
</protein>